<evidence type="ECO:0008006" key="18">
    <source>
        <dbReference type="Google" id="ProtNLM"/>
    </source>
</evidence>
<dbReference type="GO" id="GO:0016705">
    <property type="term" value="F:oxidoreductase activity, acting on paired donors, with incorporation or reduction of molecular oxygen"/>
    <property type="evidence" value="ECO:0007669"/>
    <property type="project" value="InterPro"/>
</dbReference>
<dbReference type="CDD" id="cd11056">
    <property type="entry name" value="CYP6-like"/>
    <property type="match status" value="1"/>
</dbReference>
<dbReference type="GO" id="GO:0005506">
    <property type="term" value="F:iron ion binding"/>
    <property type="evidence" value="ECO:0007669"/>
    <property type="project" value="InterPro"/>
</dbReference>
<reference evidence="16" key="1">
    <citation type="submission" date="2022-01" db="EMBL/GenBank/DDBJ databases">
        <authorList>
            <person name="King R."/>
        </authorList>
    </citation>
    <scope>NUCLEOTIDE SEQUENCE</scope>
</reference>
<keyword evidence="15" id="KW-1133">Transmembrane helix</keyword>
<dbReference type="GO" id="GO:0004497">
    <property type="term" value="F:monooxygenase activity"/>
    <property type="evidence" value="ECO:0007669"/>
    <property type="project" value="UniProtKB-KW"/>
</dbReference>
<dbReference type="Proteomes" id="UP001152799">
    <property type="component" value="Chromosome 2"/>
</dbReference>
<dbReference type="InterPro" id="IPR001128">
    <property type="entry name" value="Cyt_P450"/>
</dbReference>
<dbReference type="EMBL" id="OU892278">
    <property type="protein sequence ID" value="CAG9765040.1"/>
    <property type="molecule type" value="Genomic_DNA"/>
</dbReference>
<evidence type="ECO:0000256" key="6">
    <source>
        <dbReference type="ARBA" id="ARBA00022723"/>
    </source>
</evidence>
<feature type="binding site" description="axial binding residue" evidence="13">
    <location>
        <position position="470"/>
    </location>
    <ligand>
        <name>heme</name>
        <dbReference type="ChEBI" id="CHEBI:30413"/>
    </ligand>
    <ligandPart>
        <name>Fe</name>
        <dbReference type="ChEBI" id="CHEBI:18248"/>
    </ligandPart>
</feature>
<keyword evidence="6 13" id="KW-0479">Metal-binding</keyword>
<gene>
    <name evidence="16" type="ORF">CEUTPL_LOCUS5659</name>
</gene>
<keyword evidence="10 13" id="KW-0408">Iron</keyword>
<feature type="transmembrane region" description="Helical" evidence="15">
    <location>
        <begin position="216"/>
        <end position="234"/>
    </location>
</feature>
<dbReference type="GO" id="GO:0005789">
    <property type="term" value="C:endoplasmic reticulum membrane"/>
    <property type="evidence" value="ECO:0007669"/>
    <property type="project" value="UniProtKB-SubCell"/>
</dbReference>
<evidence type="ECO:0000313" key="17">
    <source>
        <dbReference type="Proteomes" id="UP001152799"/>
    </source>
</evidence>
<evidence type="ECO:0000256" key="10">
    <source>
        <dbReference type="ARBA" id="ARBA00023004"/>
    </source>
</evidence>
<feature type="transmembrane region" description="Helical" evidence="15">
    <location>
        <begin position="38"/>
        <end position="55"/>
    </location>
</feature>
<dbReference type="InterPro" id="IPR036396">
    <property type="entry name" value="Cyt_P450_sf"/>
</dbReference>
<dbReference type="GO" id="GO:0020037">
    <property type="term" value="F:heme binding"/>
    <property type="evidence" value="ECO:0007669"/>
    <property type="project" value="InterPro"/>
</dbReference>
<dbReference type="PANTHER" id="PTHR24292:SF54">
    <property type="entry name" value="CYP9F3-RELATED"/>
    <property type="match status" value="1"/>
</dbReference>
<dbReference type="FunFam" id="1.10.630.10:FF:000042">
    <property type="entry name" value="Cytochrome P450"/>
    <property type="match status" value="1"/>
</dbReference>
<evidence type="ECO:0000256" key="11">
    <source>
        <dbReference type="ARBA" id="ARBA00023033"/>
    </source>
</evidence>
<protein>
    <recommendedName>
        <fullName evidence="18">Cytochrome P450</fullName>
    </recommendedName>
</protein>
<evidence type="ECO:0000256" key="14">
    <source>
        <dbReference type="RuleBase" id="RU000461"/>
    </source>
</evidence>
<keyword evidence="17" id="KW-1185">Reference proteome</keyword>
<evidence type="ECO:0000256" key="13">
    <source>
        <dbReference type="PIRSR" id="PIRSR602401-1"/>
    </source>
</evidence>
<keyword evidence="15" id="KW-0812">Transmembrane</keyword>
<keyword evidence="8" id="KW-0492">Microsome</keyword>
<organism evidence="16 17">
    <name type="scientific">Ceutorhynchus assimilis</name>
    <name type="common">cabbage seed weevil</name>
    <dbReference type="NCBI Taxonomy" id="467358"/>
    <lineage>
        <taxon>Eukaryota</taxon>
        <taxon>Metazoa</taxon>
        <taxon>Ecdysozoa</taxon>
        <taxon>Arthropoda</taxon>
        <taxon>Hexapoda</taxon>
        <taxon>Insecta</taxon>
        <taxon>Pterygota</taxon>
        <taxon>Neoptera</taxon>
        <taxon>Endopterygota</taxon>
        <taxon>Coleoptera</taxon>
        <taxon>Polyphaga</taxon>
        <taxon>Cucujiformia</taxon>
        <taxon>Curculionidae</taxon>
        <taxon>Ceutorhynchinae</taxon>
        <taxon>Ceutorhynchus</taxon>
    </lineage>
</organism>
<comment type="subcellular location">
    <subcellularLocation>
        <location evidence="3">Endoplasmic reticulum membrane</location>
        <topology evidence="3">Peripheral membrane protein</topology>
    </subcellularLocation>
    <subcellularLocation>
        <location evidence="2">Microsome membrane</location>
        <topology evidence="2">Peripheral membrane protein</topology>
    </subcellularLocation>
</comment>
<evidence type="ECO:0000256" key="2">
    <source>
        <dbReference type="ARBA" id="ARBA00004174"/>
    </source>
</evidence>
<evidence type="ECO:0000313" key="16">
    <source>
        <dbReference type="EMBL" id="CAG9765040.1"/>
    </source>
</evidence>
<evidence type="ECO:0000256" key="5">
    <source>
        <dbReference type="ARBA" id="ARBA00022617"/>
    </source>
</evidence>
<dbReference type="SUPFAM" id="SSF48264">
    <property type="entry name" value="Cytochrome P450"/>
    <property type="match status" value="1"/>
</dbReference>
<evidence type="ECO:0000256" key="8">
    <source>
        <dbReference type="ARBA" id="ARBA00022848"/>
    </source>
</evidence>
<evidence type="ECO:0000256" key="1">
    <source>
        <dbReference type="ARBA" id="ARBA00001971"/>
    </source>
</evidence>
<evidence type="ECO:0000256" key="12">
    <source>
        <dbReference type="ARBA" id="ARBA00023136"/>
    </source>
</evidence>
<keyword evidence="5 13" id="KW-0349">Heme</keyword>
<comment type="cofactor">
    <cofactor evidence="1 13">
        <name>heme</name>
        <dbReference type="ChEBI" id="CHEBI:30413"/>
    </cofactor>
</comment>
<evidence type="ECO:0000256" key="9">
    <source>
        <dbReference type="ARBA" id="ARBA00023002"/>
    </source>
</evidence>
<evidence type="ECO:0000256" key="3">
    <source>
        <dbReference type="ARBA" id="ARBA00004406"/>
    </source>
</evidence>
<keyword evidence="12 15" id="KW-0472">Membrane</keyword>
<evidence type="ECO:0000256" key="7">
    <source>
        <dbReference type="ARBA" id="ARBA00022824"/>
    </source>
</evidence>
<dbReference type="PRINTS" id="PR00463">
    <property type="entry name" value="EP450I"/>
</dbReference>
<dbReference type="PROSITE" id="PS00086">
    <property type="entry name" value="CYTOCHROME_P450"/>
    <property type="match status" value="1"/>
</dbReference>
<keyword evidence="7" id="KW-0256">Endoplasmic reticulum</keyword>
<dbReference type="Gene3D" id="1.10.630.10">
    <property type="entry name" value="Cytochrome P450"/>
    <property type="match status" value="1"/>
</dbReference>
<proteinExistence type="inferred from homology"/>
<dbReference type="InterPro" id="IPR002401">
    <property type="entry name" value="Cyt_P450_E_grp-I"/>
</dbReference>
<evidence type="ECO:0000256" key="15">
    <source>
        <dbReference type="SAM" id="Phobius"/>
    </source>
</evidence>
<dbReference type="OrthoDB" id="2789670at2759"/>
<keyword evidence="11 14" id="KW-0503">Monooxygenase</keyword>
<name>A0A9N9MQH5_9CUCU</name>
<keyword evidence="9 14" id="KW-0560">Oxidoreductase</keyword>
<sequence length="527" mass="60983">MLWWIFLLTALIVALWYRYHYKPYRYWQKLGVKQYTTPWIIFGDFWPMFLGRMNVIELMDKFYKIDSDARYVALYHLSIPSLLIRDPILLKQLLVKDFDHFTDHIDIAPSEDKDGLWTQNLFALRGKKWRDMRSVLSGTFTSSKIKFIYKLIEETSVNFVQHFTKTDKDLIEVELKDVFTKFTNDVIATTAFGIQINSLEEPNNEFYLMGKEATDFGGIVAVTKFFMTLLFPWICRQLKIGLFSQRVSDFFYNLIDENLKAREDQKIVRPDMLQILLQAQKKAPIEETDTIDTGFAVVKDNIPENVPFQITTKDIASQAVTFFIAGFDSVSSAMCFSCYELAVNPDIQKKLREEIKETMEKNDDKITYDSLLAMKYLDMVVTESLRKWPAIPATDRLCVKPYTIKATQPEEIDVTLLPGQSILIPFASTQLDPQYYPNPKKFDPERFSDENKSKIVPYTYMPFGVGPRGCIGSRLALLEVKSMIFHLLKNFEVVPTAKTPVPLKLSKMSMAVTVDGGFPMAFKRIEI</sequence>
<dbReference type="AlphaFoldDB" id="A0A9N9MQH5"/>
<dbReference type="InterPro" id="IPR050476">
    <property type="entry name" value="Insect_CytP450_Detox"/>
</dbReference>
<evidence type="ECO:0000256" key="4">
    <source>
        <dbReference type="ARBA" id="ARBA00010617"/>
    </source>
</evidence>
<accession>A0A9N9MQH5</accession>
<dbReference type="PANTHER" id="PTHR24292">
    <property type="entry name" value="CYTOCHROME P450"/>
    <property type="match status" value="1"/>
</dbReference>
<dbReference type="Pfam" id="PF00067">
    <property type="entry name" value="p450"/>
    <property type="match status" value="1"/>
</dbReference>
<comment type="similarity">
    <text evidence="4 14">Belongs to the cytochrome P450 family.</text>
</comment>
<dbReference type="InterPro" id="IPR017972">
    <property type="entry name" value="Cyt_P450_CS"/>
</dbReference>
<dbReference type="PRINTS" id="PR00385">
    <property type="entry name" value="P450"/>
</dbReference>